<protein>
    <recommendedName>
        <fullName evidence="4">RING-type domain-containing protein</fullName>
    </recommendedName>
</protein>
<keyword evidence="1" id="KW-0863">Zinc-finger</keyword>
<feature type="region of interest" description="Disordered" evidence="2">
    <location>
        <begin position="377"/>
        <end position="403"/>
    </location>
</feature>
<organism evidence="5 6">
    <name type="scientific">Skeletonema marinoi</name>
    <dbReference type="NCBI Taxonomy" id="267567"/>
    <lineage>
        <taxon>Eukaryota</taxon>
        <taxon>Sar</taxon>
        <taxon>Stramenopiles</taxon>
        <taxon>Ochrophyta</taxon>
        <taxon>Bacillariophyta</taxon>
        <taxon>Coscinodiscophyceae</taxon>
        <taxon>Thalassiosirophycidae</taxon>
        <taxon>Thalassiosirales</taxon>
        <taxon>Skeletonemataceae</taxon>
        <taxon>Skeletonema</taxon>
        <taxon>Skeletonema marinoi-dohrnii complex</taxon>
    </lineage>
</organism>
<keyword evidence="3" id="KW-0472">Membrane</keyword>
<accession>A0AAD8XRG7</accession>
<keyword evidence="3" id="KW-0812">Transmembrane</keyword>
<dbReference type="InterPro" id="IPR001841">
    <property type="entry name" value="Znf_RING"/>
</dbReference>
<feature type="transmembrane region" description="Helical" evidence="3">
    <location>
        <begin position="12"/>
        <end position="30"/>
    </location>
</feature>
<evidence type="ECO:0000256" key="1">
    <source>
        <dbReference type="PROSITE-ProRule" id="PRU00175"/>
    </source>
</evidence>
<dbReference type="Gene3D" id="3.30.40.10">
    <property type="entry name" value="Zinc/RING finger domain, C3HC4 (zinc finger)"/>
    <property type="match status" value="1"/>
</dbReference>
<dbReference type="PROSITE" id="PS50089">
    <property type="entry name" value="ZF_RING_2"/>
    <property type="match status" value="1"/>
</dbReference>
<name>A0AAD8XRG7_9STRA</name>
<feature type="compositionally biased region" description="Acidic residues" evidence="2">
    <location>
        <begin position="385"/>
        <end position="403"/>
    </location>
</feature>
<evidence type="ECO:0000256" key="2">
    <source>
        <dbReference type="SAM" id="MobiDB-lite"/>
    </source>
</evidence>
<dbReference type="Pfam" id="PF13639">
    <property type="entry name" value="zf-RING_2"/>
    <property type="match status" value="1"/>
</dbReference>
<keyword evidence="3" id="KW-1133">Transmembrane helix</keyword>
<dbReference type="AlphaFoldDB" id="A0AAD8XRG7"/>
<dbReference type="InterPro" id="IPR013083">
    <property type="entry name" value="Znf_RING/FYVE/PHD"/>
</dbReference>
<comment type="caution">
    <text evidence="5">The sequence shown here is derived from an EMBL/GenBank/DDBJ whole genome shotgun (WGS) entry which is preliminary data.</text>
</comment>
<evidence type="ECO:0000313" key="5">
    <source>
        <dbReference type="EMBL" id="KAK1732347.1"/>
    </source>
</evidence>
<dbReference type="SUPFAM" id="SSF57850">
    <property type="entry name" value="RING/U-box"/>
    <property type="match status" value="1"/>
</dbReference>
<dbReference type="EMBL" id="JATAAI010000072">
    <property type="protein sequence ID" value="KAK1732347.1"/>
    <property type="molecule type" value="Genomic_DNA"/>
</dbReference>
<keyword evidence="6" id="KW-1185">Reference proteome</keyword>
<gene>
    <name evidence="5" type="ORF">QTG54_016977</name>
</gene>
<evidence type="ECO:0000259" key="4">
    <source>
        <dbReference type="PROSITE" id="PS50089"/>
    </source>
</evidence>
<evidence type="ECO:0000256" key="3">
    <source>
        <dbReference type="SAM" id="Phobius"/>
    </source>
</evidence>
<reference evidence="5" key="1">
    <citation type="submission" date="2023-06" db="EMBL/GenBank/DDBJ databases">
        <title>Survivors Of The Sea: Transcriptome response of Skeletonema marinoi to long-term dormancy.</title>
        <authorList>
            <person name="Pinder M.I.M."/>
            <person name="Kourtchenko O."/>
            <person name="Robertson E.K."/>
            <person name="Larsson T."/>
            <person name="Maumus F."/>
            <person name="Osuna-Cruz C.M."/>
            <person name="Vancaester E."/>
            <person name="Stenow R."/>
            <person name="Vandepoele K."/>
            <person name="Ploug H."/>
            <person name="Bruchert V."/>
            <person name="Godhe A."/>
            <person name="Topel M."/>
        </authorList>
    </citation>
    <scope>NUCLEOTIDE SEQUENCE</scope>
    <source>
        <strain evidence="5">R05AC</strain>
    </source>
</reference>
<proteinExistence type="predicted"/>
<feature type="domain" description="RING-type" evidence="4">
    <location>
        <begin position="281"/>
        <end position="349"/>
    </location>
</feature>
<dbReference type="GO" id="GO:0008270">
    <property type="term" value="F:zinc ion binding"/>
    <property type="evidence" value="ECO:0007669"/>
    <property type="project" value="UniProtKB-KW"/>
</dbReference>
<keyword evidence="1" id="KW-0862">Zinc</keyword>
<evidence type="ECO:0000313" key="6">
    <source>
        <dbReference type="Proteomes" id="UP001224775"/>
    </source>
</evidence>
<sequence length="403" mass="44630">MATPQQSTTTPRAHNISSLTIYAVALSILSGVTVSFVFYLCFGLIAAVVTFVLYSLVLVGMYGCKPLIEVVCYPRYGSLSERRKGEVDEVRVSGINRLMEGVTMTVQQEHLMHKAMTTTTATTSKSESSITSATVECSASSTSSCSCTLEHIISSLESSEEEEDEDIEFGHQDVLTCHSSVQNDDHDDDMTSTCENDVEHGGIAVVLQLYKNDEEDTASASSLATETVETEYTHVCIPCLGMMQQCPSSTTTESTTALASKDDNDVSTNATPRTREVPINCPICLSSYEPQQSICYSSNHQCPHVFHSECIMHWFVEMGRRNDGIIITHGTKLDESSLLEYTLSCPCCRQPFVQSELLHKCADEKEEKNVMDKIENRITSKVTEVEEMEEDEEHEDEEHESPV</sequence>
<dbReference type="Proteomes" id="UP001224775">
    <property type="component" value="Unassembled WGS sequence"/>
</dbReference>
<feature type="transmembrane region" description="Helical" evidence="3">
    <location>
        <begin position="36"/>
        <end position="59"/>
    </location>
</feature>
<keyword evidence="1" id="KW-0479">Metal-binding</keyword>